<protein>
    <submittedName>
        <fullName evidence="3">Uncharacterized protein</fullName>
    </submittedName>
</protein>
<evidence type="ECO:0000256" key="1">
    <source>
        <dbReference type="SAM" id="MobiDB-lite"/>
    </source>
</evidence>
<feature type="compositionally biased region" description="Polar residues" evidence="1">
    <location>
        <begin position="135"/>
        <end position="144"/>
    </location>
</feature>
<accession>A0A182J3P6</accession>
<dbReference type="EnsemblMetazoa" id="AATE010750-RA">
    <property type="protein sequence ID" value="AATE010750-PA.1"/>
    <property type="gene ID" value="AATE010750"/>
</dbReference>
<feature type="transmembrane region" description="Helical" evidence="2">
    <location>
        <begin position="85"/>
        <end position="103"/>
    </location>
</feature>
<evidence type="ECO:0000256" key="2">
    <source>
        <dbReference type="SAM" id="Phobius"/>
    </source>
</evidence>
<name>A0A182J3P6_ANOAO</name>
<dbReference type="VEuPathDB" id="VectorBase:AATE010750"/>
<proteinExistence type="predicted"/>
<organism evidence="3">
    <name type="scientific">Anopheles atroparvus</name>
    <name type="common">European mosquito</name>
    <dbReference type="NCBI Taxonomy" id="41427"/>
    <lineage>
        <taxon>Eukaryota</taxon>
        <taxon>Metazoa</taxon>
        <taxon>Ecdysozoa</taxon>
        <taxon>Arthropoda</taxon>
        <taxon>Hexapoda</taxon>
        <taxon>Insecta</taxon>
        <taxon>Pterygota</taxon>
        <taxon>Neoptera</taxon>
        <taxon>Endopterygota</taxon>
        <taxon>Diptera</taxon>
        <taxon>Nematocera</taxon>
        <taxon>Culicoidea</taxon>
        <taxon>Culicidae</taxon>
        <taxon>Anophelinae</taxon>
        <taxon>Anopheles</taxon>
    </lineage>
</organism>
<keyword evidence="2" id="KW-0472">Membrane</keyword>
<sequence length="150" mass="16502">MLERFTLSNVRPTAASRRCTVKSSGRESSFQRRASDPPAPGLFLQIVVKIQRLAWVNSGFATEPPEDRTMAPVVLSGADGKHSGSWFMALSLIISIIPTFYLFRRFCDATKEKTETVPARDRSDTLDHLKDTSRCMGSSGSGTDTFPEAA</sequence>
<keyword evidence="2" id="KW-0812">Transmembrane</keyword>
<dbReference type="AlphaFoldDB" id="A0A182J3P6"/>
<evidence type="ECO:0000313" key="3">
    <source>
        <dbReference type="EnsemblMetazoa" id="AATE010750-PA.1"/>
    </source>
</evidence>
<feature type="compositionally biased region" description="Basic and acidic residues" evidence="1">
    <location>
        <begin position="114"/>
        <end position="133"/>
    </location>
</feature>
<feature type="region of interest" description="Disordered" evidence="1">
    <location>
        <begin position="114"/>
        <end position="150"/>
    </location>
</feature>
<reference evidence="3" key="1">
    <citation type="submission" date="2022-08" db="UniProtKB">
        <authorList>
            <consortium name="EnsemblMetazoa"/>
        </authorList>
    </citation>
    <scope>IDENTIFICATION</scope>
    <source>
        <strain evidence="3">EBRO</strain>
    </source>
</reference>
<keyword evidence="2" id="KW-1133">Transmembrane helix</keyword>